<accession>A0A2I1P8E3</accession>
<dbReference type="OrthoDB" id="4281720at2"/>
<feature type="domain" description="HTH-like" evidence="2">
    <location>
        <begin position="71"/>
        <end position="124"/>
    </location>
</feature>
<keyword evidence="4" id="KW-1185">Reference proteome</keyword>
<evidence type="ECO:0000313" key="4">
    <source>
        <dbReference type="Proteomes" id="UP000234206"/>
    </source>
</evidence>
<dbReference type="AlphaFoldDB" id="A0A2I1P8E3"/>
<reference evidence="3 4" key="1">
    <citation type="submission" date="2017-12" db="EMBL/GenBank/DDBJ databases">
        <title>Phylogenetic diversity of female urinary microbiome.</title>
        <authorList>
            <person name="Thomas-White K."/>
            <person name="Wolfe A.J."/>
        </authorList>
    </citation>
    <scope>NUCLEOTIDE SEQUENCE [LARGE SCALE GENOMIC DNA]</scope>
    <source>
        <strain evidence="3 4">UMB1298</strain>
    </source>
</reference>
<evidence type="ECO:0000256" key="1">
    <source>
        <dbReference type="SAM" id="MobiDB-lite"/>
    </source>
</evidence>
<feature type="region of interest" description="Disordered" evidence="1">
    <location>
        <begin position="125"/>
        <end position="164"/>
    </location>
</feature>
<evidence type="ECO:0000313" key="3">
    <source>
        <dbReference type="EMBL" id="PKZ40893.1"/>
    </source>
</evidence>
<name>A0A2I1P8E3_9MICO</name>
<comment type="caution">
    <text evidence="3">The sequence shown here is derived from an EMBL/GenBank/DDBJ whole genome shotgun (WGS) entry which is preliminary data.</text>
</comment>
<gene>
    <name evidence="3" type="ORF">CYJ76_10525</name>
</gene>
<dbReference type="Proteomes" id="UP000234206">
    <property type="component" value="Unassembled WGS sequence"/>
</dbReference>
<dbReference type="Pfam" id="PF13276">
    <property type="entry name" value="HTH_21"/>
    <property type="match status" value="1"/>
</dbReference>
<protein>
    <recommendedName>
        <fullName evidence="2">HTH-like domain-containing protein</fullName>
    </recommendedName>
</protein>
<proteinExistence type="predicted"/>
<dbReference type="EMBL" id="PKIZ01000024">
    <property type="protein sequence ID" value="PKZ40893.1"/>
    <property type="molecule type" value="Genomic_DNA"/>
</dbReference>
<organism evidence="3 4">
    <name type="scientific">Kytococcus schroeteri</name>
    <dbReference type="NCBI Taxonomy" id="138300"/>
    <lineage>
        <taxon>Bacteria</taxon>
        <taxon>Bacillati</taxon>
        <taxon>Actinomycetota</taxon>
        <taxon>Actinomycetes</taxon>
        <taxon>Micrococcales</taxon>
        <taxon>Kytococcaceae</taxon>
        <taxon>Kytococcus</taxon>
    </lineage>
</organism>
<dbReference type="InterPro" id="IPR025948">
    <property type="entry name" value="HTH-like_dom"/>
</dbReference>
<sequence>MGQRDPEVGLGFLCGGARPPTPVVVDFIDRYKREFGVEPICRTLTTAGTEIAPSTYCAAATGQPSKREVRDARLLVEVRRVHAQHYGVYGVRKVHARLRREGIDAAWCTVERLMRADGLRGVSRAMGPRATVPGKGSEHRPGLVERDFPPRKRQVPPLPRPRTSSGWQTSLIAALSRLIRSEGVVVV</sequence>
<evidence type="ECO:0000259" key="2">
    <source>
        <dbReference type="Pfam" id="PF13276"/>
    </source>
</evidence>
<feature type="compositionally biased region" description="Basic and acidic residues" evidence="1">
    <location>
        <begin position="136"/>
        <end position="150"/>
    </location>
</feature>